<name>A0A8H7LQQ1_9AGAM</name>
<dbReference type="InterPro" id="IPR000477">
    <property type="entry name" value="RT_dom"/>
</dbReference>
<dbReference type="SUPFAM" id="SSF56219">
    <property type="entry name" value="DNase I-like"/>
    <property type="match status" value="1"/>
</dbReference>
<evidence type="ECO:0000313" key="3">
    <source>
        <dbReference type="EMBL" id="KAF8703185.1"/>
    </source>
</evidence>
<organism evidence="3 4">
    <name type="scientific">Rhizoctonia solani</name>
    <dbReference type="NCBI Taxonomy" id="456999"/>
    <lineage>
        <taxon>Eukaryota</taxon>
        <taxon>Fungi</taxon>
        <taxon>Dikarya</taxon>
        <taxon>Basidiomycota</taxon>
        <taxon>Agaricomycotina</taxon>
        <taxon>Agaricomycetes</taxon>
        <taxon>Cantharellales</taxon>
        <taxon>Ceratobasidiaceae</taxon>
        <taxon>Rhizoctonia</taxon>
    </lineage>
</organism>
<keyword evidence="3" id="KW-0808">Transferase</keyword>
<dbReference type="GO" id="GO:0003964">
    <property type="term" value="F:RNA-directed DNA polymerase activity"/>
    <property type="evidence" value="ECO:0007669"/>
    <property type="project" value="UniProtKB-KW"/>
</dbReference>
<keyword evidence="3" id="KW-0548">Nucleotidyltransferase</keyword>
<evidence type="ECO:0000313" key="4">
    <source>
        <dbReference type="Proteomes" id="UP000602905"/>
    </source>
</evidence>
<protein>
    <submittedName>
        <fullName evidence="3">Reverse transcriptase (RNA-dependent DNA polymerase)</fullName>
    </submittedName>
</protein>
<dbReference type="SUPFAM" id="SSF53098">
    <property type="entry name" value="Ribonuclease H-like"/>
    <property type="match status" value="1"/>
</dbReference>
<reference evidence="3" key="1">
    <citation type="submission" date="2020-09" db="EMBL/GenBank/DDBJ databases">
        <title>Comparative genome analyses of four rice-infecting Rhizoctonia solani isolates reveal extensive enrichment of homogalacturonan modification genes.</title>
        <authorList>
            <person name="Lee D.-Y."/>
            <person name="Jeon J."/>
            <person name="Kim K.-T."/>
            <person name="Cheong K."/>
            <person name="Song H."/>
            <person name="Choi G."/>
            <person name="Ko J."/>
            <person name="Opiyo S.O."/>
            <person name="Zuo S."/>
            <person name="Madhav S."/>
            <person name="Lee Y.-H."/>
            <person name="Wang G.-L."/>
        </authorList>
    </citation>
    <scope>NUCLEOTIDE SEQUENCE</scope>
    <source>
        <strain evidence="3">AG1-IA WGL</strain>
    </source>
</reference>
<proteinExistence type="predicted"/>
<dbReference type="Pfam" id="PF00078">
    <property type="entry name" value="RVT_1"/>
    <property type="match status" value="1"/>
</dbReference>
<accession>A0A8H7LQQ1</accession>
<feature type="domain" description="Reverse transcriptase" evidence="1">
    <location>
        <begin position="519"/>
        <end position="664"/>
    </location>
</feature>
<dbReference type="InterPro" id="IPR005135">
    <property type="entry name" value="Endo/exonuclease/phosphatase"/>
</dbReference>
<dbReference type="Gene3D" id="3.60.10.10">
    <property type="entry name" value="Endonuclease/exonuclease/phosphatase"/>
    <property type="match status" value="1"/>
</dbReference>
<dbReference type="PANTHER" id="PTHR33481:SF1">
    <property type="entry name" value="ENDONUCLEASE_EXONUCLEASE_PHOSPHATASE DOMAIN-CONTAINING PROTEIN-RELATED"/>
    <property type="match status" value="1"/>
</dbReference>
<dbReference type="GO" id="GO:0003676">
    <property type="term" value="F:nucleic acid binding"/>
    <property type="evidence" value="ECO:0007669"/>
    <property type="project" value="InterPro"/>
</dbReference>
<feature type="non-terminal residue" evidence="3">
    <location>
        <position position="1177"/>
    </location>
</feature>
<dbReference type="CDD" id="cd09276">
    <property type="entry name" value="Rnase_HI_RT_non_LTR"/>
    <property type="match status" value="1"/>
</dbReference>
<dbReference type="PANTHER" id="PTHR33481">
    <property type="entry name" value="REVERSE TRANSCRIPTASE"/>
    <property type="match status" value="1"/>
</dbReference>
<dbReference type="InterPro" id="IPR036397">
    <property type="entry name" value="RNaseH_sf"/>
</dbReference>
<dbReference type="Proteomes" id="UP000602905">
    <property type="component" value="Unassembled WGS sequence"/>
</dbReference>
<dbReference type="EMBL" id="JACYCD010000078">
    <property type="protein sequence ID" value="KAF8703185.1"/>
    <property type="molecule type" value="Genomic_DNA"/>
</dbReference>
<gene>
    <name evidence="3" type="ORF">RHS03_06270</name>
</gene>
<dbReference type="AlphaFoldDB" id="A0A8H7LQQ1"/>
<dbReference type="Pfam" id="PF14529">
    <property type="entry name" value="Exo_endo_phos_2"/>
    <property type="match status" value="1"/>
</dbReference>
<dbReference type="InterPro" id="IPR043502">
    <property type="entry name" value="DNA/RNA_pol_sf"/>
</dbReference>
<sequence length="1177" mass="132237">MSRLRPTNASNVEPRANINIYQINANTLKHAIDNIINKLSPSDWDVIAIQEPPIARNKNPISITHMWETVLPTNHLKDNQNQSRLLLLVSKKISTNCWKRVEISSPDVTIVEFKLQVGNVQIINVYNDCKHNNTLLILDAHLHDMPQNTLTILLGDFNHHHPAWDDPRNKHLLTNKYVEAAKPLVQLVEERLLKMALPKFTPTHKHLVSKKLSRLDNVFVSDSLYNHLIECKAYPDRQPVSTNHFPIVTKLDLTLEKAKETLRQSFTNTNWEKFDKLLTEKLKMLLTEVIETIAEFDARLDAPTKAILDTIEAIVPYARITSYCKQWWTKELSKLRAQRFNLGYQASCREDTPKDPIHQELKLASKLYKLALKNAKAKCWNDFINTAEAKALWNAYKWMKGQEENAGNTQIPTLCATAPNSSTTIFLTNEEKSAALYQTFFPTPPLINIPTHAYPDEIKEFQPITKKEIFEVIQELKPNKAPGPDGIPNCVFVNNAAALVPHLLPIYQATFWRPDYMVTKAYRPIALLNVISKILSACVANRLNTIVETHDLLPAHHFGGRAGRTTTNLMHLLHKFVKDAWRRKKVVAGLFLDVTRAFPNASPAMLTHNMWKLGIPLAIVNWTTRKLEGRGTTMKFNDFESEPFEIQHGIDQGCLLLCIFYLIYNSDLIKVAQSTRGVIFDAKLTWGEQRLAVLRKATKWAHMVKRVCHVQNGLKPLSARRLHDSVFIAKVTYAADIWWEPTGKKGQGKKRTGAVGFTKHLQSTQRIVALAITGALRTAPTNTVLAHVGIFPIELKLRRASHRAAVRLAGIPLTHPLRAKINAKTKTLKKSKTHHSTIRKLLVNTGVNPANYATNPRFNTLPPALKLLNPYVAPGGTDEAIADESTLKPTVKTFLDGSMVGGNVGAAAVLIRKGKEEVVARKYVGLDREHEVYEAEVVGLILGLELLARKRGAGEAIFFIDNQAVLLTLKAGHTDKLGYLYAHMDEGVDGNERADVEAKLAATPGNDTNTLLPGPLKKAIPVNPTAAKRERKARMEGEWADWIEDEGNPRQTQALRLIDDTYPSMNFKKAADSLTRMEYATLTQLRTGHYPTSTYLFRTTLADSPRCPHCESQNKNVFHLLIGCKATKGYRRERDQAMGAASRSVNLLLKPGEHTKHLMEYLRKVRGLSGGAGTARG</sequence>
<comment type="caution">
    <text evidence="3">The sequence shown here is derived from an EMBL/GenBank/DDBJ whole genome shotgun (WGS) entry which is preliminary data.</text>
</comment>
<feature type="domain" description="Endonuclease/exonuclease/phosphatase" evidence="2">
    <location>
        <begin position="121"/>
        <end position="247"/>
    </location>
</feature>
<dbReference type="InterPro" id="IPR036691">
    <property type="entry name" value="Endo/exonu/phosph_ase_sf"/>
</dbReference>
<evidence type="ECO:0000259" key="1">
    <source>
        <dbReference type="Pfam" id="PF00078"/>
    </source>
</evidence>
<keyword evidence="3" id="KW-0695">RNA-directed DNA polymerase</keyword>
<dbReference type="OrthoDB" id="2830306at2759"/>
<dbReference type="Gene3D" id="3.30.420.10">
    <property type="entry name" value="Ribonuclease H-like superfamily/Ribonuclease H"/>
    <property type="match status" value="1"/>
</dbReference>
<evidence type="ECO:0000259" key="2">
    <source>
        <dbReference type="Pfam" id="PF14529"/>
    </source>
</evidence>
<dbReference type="SUPFAM" id="SSF56672">
    <property type="entry name" value="DNA/RNA polymerases"/>
    <property type="match status" value="1"/>
</dbReference>
<dbReference type="InterPro" id="IPR012337">
    <property type="entry name" value="RNaseH-like_sf"/>
</dbReference>